<dbReference type="RefSeq" id="WP_127352276.1">
    <property type="nucleotide sequence ID" value="NZ_CP034791.1"/>
</dbReference>
<dbReference type="SUPFAM" id="SSF89550">
    <property type="entry name" value="PHP domain-like"/>
    <property type="match status" value="1"/>
</dbReference>
<evidence type="ECO:0000259" key="1">
    <source>
        <dbReference type="SMART" id="SM00481"/>
    </source>
</evidence>
<sequence length="279" mass="31312">MIDLHVHTTFSDGTYSPEDVVELAKEKGLFAIAITDHDTTDGVKIALKKGQEIGLKIISGVEISADFEIEMHILGLFIDVDNTLLQEKLKMLEGFRKERNPKIIEKLRKMGYDISMEDVEKVASGEVIGRPHIARVLVQKGYFDSTKAVFENLLGFGKPAYVKKEKLKPYEAIGAIKEAKGIAILAHPHKYLYLEEGPENVFEELKEYGLDGIEVFHSEHTEKETRELLEIARKLDFVVSGGSDFHGANKPDIEIGIGRGNLNIEVRILEELERKVAGR</sequence>
<feature type="domain" description="Polymerase/histidinol phosphatase N-terminal" evidence="1">
    <location>
        <begin position="2"/>
        <end position="67"/>
    </location>
</feature>
<dbReference type="Pfam" id="PF02811">
    <property type="entry name" value="PHP"/>
    <property type="match status" value="1"/>
</dbReference>
<organism evidence="2 3">
    <name type="scientific">Caldicellulosiruptor changbaiensis</name>
    <dbReference type="NCBI Taxonomy" id="1222016"/>
    <lineage>
        <taxon>Bacteria</taxon>
        <taxon>Bacillati</taxon>
        <taxon>Bacillota</taxon>
        <taxon>Bacillota incertae sedis</taxon>
        <taxon>Caldicellulosiruptorales</taxon>
        <taxon>Caldicellulosiruptoraceae</taxon>
        <taxon>Caldicellulosiruptor</taxon>
    </lineage>
</organism>
<evidence type="ECO:0000313" key="2">
    <source>
        <dbReference type="EMBL" id="AZT90899.1"/>
    </source>
</evidence>
<dbReference type="PANTHER" id="PTHR42924">
    <property type="entry name" value="EXONUCLEASE"/>
    <property type="match status" value="1"/>
</dbReference>
<proteinExistence type="predicted"/>
<dbReference type="CDD" id="cd07438">
    <property type="entry name" value="PHP_HisPPase_AMP"/>
    <property type="match status" value="1"/>
</dbReference>
<dbReference type="PANTHER" id="PTHR42924:SF3">
    <property type="entry name" value="POLYMERASE_HISTIDINOL PHOSPHATASE N-TERMINAL DOMAIN-CONTAINING PROTEIN"/>
    <property type="match status" value="1"/>
</dbReference>
<accession>A0A3T0D7B8</accession>
<dbReference type="GO" id="GO:0004534">
    <property type="term" value="F:5'-3' RNA exonuclease activity"/>
    <property type="evidence" value="ECO:0007669"/>
    <property type="project" value="TreeGrafter"/>
</dbReference>
<gene>
    <name evidence="2" type="ORF">ELD05_09730</name>
</gene>
<dbReference type="Proteomes" id="UP000282930">
    <property type="component" value="Chromosome"/>
</dbReference>
<dbReference type="AlphaFoldDB" id="A0A3T0D7B8"/>
<dbReference type="InterPro" id="IPR052018">
    <property type="entry name" value="PHP_domain"/>
</dbReference>
<dbReference type="InterPro" id="IPR003141">
    <property type="entry name" value="Pol/His_phosphatase_N"/>
</dbReference>
<dbReference type="GO" id="GO:0035312">
    <property type="term" value="F:5'-3' DNA exonuclease activity"/>
    <property type="evidence" value="ECO:0007669"/>
    <property type="project" value="TreeGrafter"/>
</dbReference>
<dbReference type="Gene3D" id="3.20.20.140">
    <property type="entry name" value="Metal-dependent hydrolases"/>
    <property type="match status" value="1"/>
</dbReference>
<dbReference type="InterPro" id="IPR016195">
    <property type="entry name" value="Pol/histidinol_Pase-like"/>
</dbReference>
<reference evidence="2 3" key="1">
    <citation type="submission" date="2018-12" db="EMBL/GenBank/DDBJ databases">
        <title>Genome sequence from the cellulolytic species, Caldicellulosiruptor changbaiensis.</title>
        <authorList>
            <person name="Blumer-Schuette S.E."/>
            <person name="Mendoza C."/>
        </authorList>
    </citation>
    <scope>NUCLEOTIDE SEQUENCE [LARGE SCALE GENOMIC DNA]</scope>
    <source>
        <strain evidence="2 3">CBS-Z</strain>
    </source>
</reference>
<name>A0A3T0D7B8_9FIRM</name>
<dbReference type="SMART" id="SM00481">
    <property type="entry name" value="POLIIIAc"/>
    <property type="match status" value="1"/>
</dbReference>
<dbReference type="InterPro" id="IPR004013">
    <property type="entry name" value="PHP_dom"/>
</dbReference>
<keyword evidence="3" id="KW-1185">Reference proteome</keyword>
<dbReference type="KEGG" id="ccha:ELD05_09730"/>
<protein>
    <submittedName>
        <fullName evidence="2">PHP domain-containing protein</fullName>
    </submittedName>
</protein>
<dbReference type="EMBL" id="CP034791">
    <property type="protein sequence ID" value="AZT90899.1"/>
    <property type="molecule type" value="Genomic_DNA"/>
</dbReference>
<evidence type="ECO:0000313" key="3">
    <source>
        <dbReference type="Proteomes" id="UP000282930"/>
    </source>
</evidence>
<dbReference type="Gene3D" id="1.10.150.650">
    <property type="match status" value="1"/>
</dbReference>